<sequence length="833" mass="93302">MGCQNPTQYPNYNMFPYNPYNPCPPCCIPPIIIVNMPQTSKVSLPSTKSVDHKTVCKQPCPKRSSTPIKVCSPPPAEAVDDVSMQVEIVPRASSSKRSASSSRPQISSQLINSSFVAKLKQSFKLDGIIVEPLTDRHGLIVAVAERLSARKRLMLEDVVAANAIREQLVSGQEMSGRDDLQSSYYQHKRNIQEQVKKYLEEEALLVRLLKGNQQKISPCELPANDKALKVRFVSPQQVCQPGTDTSHESTMLPSLDKFQKQAAASQRQSPCPGAPSQRSHLSGSRSSSGRDPCHQSISLPPVAEIQQQAAASQRQSPCPGAPSQRSHLSSSRSSSGRDPCHQSISLPPVAEIQQQAAASQRQSPCQGAPSQRSHLSSSRSSSGRDPCHQSISLPPVAEIQQQAAASQRQSPCPGSHSSSTRSSSSGSSRILNPFYKSSLLQEANEEPFGFARPENLSSRTENLYEILDYYLLLRKCLMYHVSEAKNLKPRLACGAEPETRRQLMCQYKEHKKKALKCLKESVAAKEEYDLAMNILIRSLHPQVPPEEDAAIEVEAVPAEASHRSRSASTPIPQHPQDTERSQFLRSSFIQDLQKSSFRDLPPIKGELSNMQQYMYDLLENMIVRKKNIVRNLLAAKEIRNYLGCNPQAPNRAQLMQSYEQYKQEAVNEIVKCGEEKEELDSMTNMVINEVNDQPAKDDFFIRLGIVPGQQKQEEFVSLQADSQSECSQEASSKNDQMQSFVLHNLSHYFPEMRDYDAASASQRERLDRGRNAYDEFQRSILSANTMKRKIEADKLLTQNDEAEQRNMQKMMDSYFRHRQNALGHLTQMEQCQK</sequence>
<dbReference type="Proteomes" id="UP001168821">
    <property type="component" value="Unassembled WGS sequence"/>
</dbReference>
<keyword evidence="3" id="KW-1185">Reference proteome</keyword>
<organism evidence="2 3">
    <name type="scientific">Zophobas morio</name>
    <dbReference type="NCBI Taxonomy" id="2755281"/>
    <lineage>
        <taxon>Eukaryota</taxon>
        <taxon>Metazoa</taxon>
        <taxon>Ecdysozoa</taxon>
        <taxon>Arthropoda</taxon>
        <taxon>Hexapoda</taxon>
        <taxon>Insecta</taxon>
        <taxon>Pterygota</taxon>
        <taxon>Neoptera</taxon>
        <taxon>Endopterygota</taxon>
        <taxon>Coleoptera</taxon>
        <taxon>Polyphaga</taxon>
        <taxon>Cucujiformia</taxon>
        <taxon>Tenebrionidae</taxon>
        <taxon>Zophobas</taxon>
    </lineage>
</organism>
<feature type="compositionally biased region" description="Low complexity" evidence="1">
    <location>
        <begin position="353"/>
        <end position="363"/>
    </location>
</feature>
<evidence type="ECO:0000256" key="1">
    <source>
        <dbReference type="SAM" id="MobiDB-lite"/>
    </source>
</evidence>
<feature type="region of interest" description="Disordered" evidence="1">
    <location>
        <begin position="258"/>
        <end position="429"/>
    </location>
</feature>
<proteinExistence type="predicted"/>
<feature type="compositionally biased region" description="Low complexity" evidence="1">
    <location>
        <begin position="306"/>
        <end position="316"/>
    </location>
</feature>
<feature type="region of interest" description="Disordered" evidence="1">
    <location>
        <begin position="561"/>
        <end position="580"/>
    </location>
</feature>
<evidence type="ECO:0000313" key="3">
    <source>
        <dbReference type="Proteomes" id="UP001168821"/>
    </source>
</evidence>
<comment type="caution">
    <text evidence="2">The sequence shown here is derived from an EMBL/GenBank/DDBJ whole genome shotgun (WGS) entry which is preliminary data.</text>
</comment>
<reference evidence="2" key="1">
    <citation type="journal article" date="2023" name="G3 (Bethesda)">
        <title>Whole genome assemblies of Zophobas morio and Tenebrio molitor.</title>
        <authorList>
            <person name="Kaur S."/>
            <person name="Stinson S.A."/>
            <person name="diCenzo G.C."/>
        </authorList>
    </citation>
    <scope>NUCLEOTIDE SEQUENCE</scope>
    <source>
        <strain evidence="2">QUZm001</strain>
    </source>
</reference>
<evidence type="ECO:0000313" key="2">
    <source>
        <dbReference type="EMBL" id="KAJ3642331.1"/>
    </source>
</evidence>
<dbReference type="EMBL" id="JALNTZ010000008">
    <property type="protein sequence ID" value="KAJ3642331.1"/>
    <property type="molecule type" value="Genomic_DNA"/>
</dbReference>
<accession>A0AA38HRJ0</accession>
<dbReference type="AlphaFoldDB" id="A0AA38HRJ0"/>
<feature type="compositionally biased region" description="Low complexity" evidence="1">
    <location>
        <begin position="276"/>
        <end position="290"/>
    </location>
</feature>
<feature type="compositionally biased region" description="Low complexity" evidence="1">
    <location>
        <begin position="400"/>
        <end position="429"/>
    </location>
</feature>
<feature type="compositionally biased region" description="Low complexity" evidence="1">
    <location>
        <begin position="323"/>
        <end position="337"/>
    </location>
</feature>
<protein>
    <submittedName>
        <fullName evidence="2">Uncharacterized protein</fullName>
    </submittedName>
</protein>
<feature type="compositionally biased region" description="Low complexity" evidence="1">
    <location>
        <begin position="370"/>
        <end position="384"/>
    </location>
</feature>
<gene>
    <name evidence="2" type="ORF">Zmor_025127</name>
</gene>
<name>A0AA38HRJ0_9CUCU</name>